<evidence type="ECO:0000256" key="2">
    <source>
        <dbReference type="ARBA" id="ARBA00023125"/>
    </source>
</evidence>
<evidence type="ECO:0000313" key="6">
    <source>
        <dbReference type="EMBL" id="RJQ82681.1"/>
    </source>
</evidence>
<evidence type="ECO:0000259" key="5">
    <source>
        <dbReference type="PROSITE" id="PS50949"/>
    </source>
</evidence>
<dbReference type="AlphaFoldDB" id="A0A419HZV1"/>
<dbReference type="InterPro" id="IPR008920">
    <property type="entry name" value="TF_FadR/GntR_C"/>
</dbReference>
<feature type="domain" description="HTH gntR-type" evidence="5">
    <location>
        <begin position="37"/>
        <end position="105"/>
    </location>
</feature>
<dbReference type="InterPro" id="IPR036390">
    <property type="entry name" value="WH_DNA-bd_sf"/>
</dbReference>
<dbReference type="Pfam" id="PF07729">
    <property type="entry name" value="FCD"/>
    <property type="match status" value="1"/>
</dbReference>
<evidence type="ECO:0000256" key="4">
    <source>
        <dbReference type="SAM" id="MobiDB-lite"/>
    </source>
</evidence>
<evidence type="ECO:0000313" key="7">
    <source>
        <dbReference type="Proteomes" id="UP000285112"/>
    </source>
</evidence>
<dbReference type="Pfam" id="PF00392">
    <property type="entry name" value="GntR"/>
    <property type="match status" value="1"/>
</dbReference>
<feature type="region of interest" description="Disordered" evidence="4">
    <location>
        <begin position="1"/>
        <end position="29"/>
    </location>
</feature>
<dbReference type="Gene3D" id="1.10.10.10">
    <property type="entry name" value="Winged helix-like DNA-binding domain superfamily/Winged helix DNA-binding domain"/>
    <property type="match status" value="1"/>
</dbReference>
<dbReference type="SUPFAM" id="SSF48008">
    <property type="entry name" value="GntR ligand-binding domain-like"/>
    <property type="match status" value="1"/>
</dbReference>
<evidence type="ECO:0000256" key="1">
    <source>
        <dbReference type="ARBA" id="ARBA00023015"/>
    </source>
</evidence>
<gene>
    <name evidence="6" type="ORF">D5S19_21500</name>
</gene>
<reference evidence="6 7" key="1">
    <citation type="submission" date="2018-09" db="EMBL/GenBank/DDBJ databases">
        <title>YIM PH 21725 draft genome.</title>
        <authorList>
            <person name="Miao C."/>
        </authorList>
    </citation>
    <scope>NUCLEOTIDE SEQUENCE [LARGE SCALE GENOMIC DNA]</scope>
    <source>
        <strain evidence="7">YIM PH21725</strain>
    </source>
</reference>
<dbReference type="PANTHER" id="PTHR43537:SF5">
    <property type="entry name" value="UXU OPERON TRANSCRIPTIONAL REGULATOR"/>
    <property type="match status" value="1"/>
</dbReference>
<proteinExistence type="predicted"/>
<dbReference type="CDD" id="cd07377">
    <property type="entry name" value="WHTH_GntR"/>
    <property type="match status" value="1"/>
</dbReference>
<keyword evidence="7" id="KW-1185">Reference proteome</keyword>
<evidence type="ECO:0000256" key="3">
    <source>
        <dbReference type="ARBA" id="ARBA00023163"/>
    </source>
</evidence>
<dbReference type="InterPro" id="IPR036388">
    <property type="entry name" value="WH-like_DNA-bd_sf"/>
</dbReference>
<keyword evidence="2" id="KW-0238">DNA-binding</keyword>
<dbReference type="InterPro" id="IPR011711">
    <property type="entry name" value="GntR_C"/>
</dbReference>
<dbReference type="PANTHER" id="PTHR43537">
    <property type="entry name" value="TRANSCRIPTIONAL REGULATOR, GNTR FAMILY"/>
    <property type="match status" value="1"/>
</dbReference>
<dbReference type="InterPro" id="IPR000524">
    <property type="entry name" value="Tscrpt_reg_HTH_GntR"/>
</dbReference>
<dbReference type="GO" id="GO:0003677">
    <property type="term" value="F:DNA binding"/>
    <property type="evidence" value="ECO:0007669"/>
    <property type="project" value="UniProtKB-KW"/>
</dbReference>
<organism evidence="6 7">
    <name type="scientific">Amycolatopsis panacis</name>
    <dbReference type="NCBI Taxonomy" id="2340917"/>
    <lineage>
        <taxon>Bacteria</taxon>
        <taxon>Bacillati</taxon>
        <taxon>Actinomycetota</taxon>
        <taxon>Actinomycetes</taxon>
        <taxon>Pseudonocardiales</taxon>
        <taxon>Pseudonocardiaceae</taxon>
        <taxon>Amycolatopsis</taxon>
    </lineage>
</organism>
<accession>A0A419HZV1</accession>
<dbReference type="EMBL" id="QZFV01000100">
    <property type="protein sequence ID" value="RJQ82681.1"/>
    <property type="molecule type" value="Genomic_DNA"/>
</dbReference>
<dbReference type="Proteomes" id="UP000285112">
    <property type="component" value="Unassembled WGS sequence"/>
</dbReference>
<name>A0A419HZV1_9PSEU</name>
<keyword evidence="1" id="KW-0805">Transcription regulation</keyword>
<keyword evidence="3" id="KW-0804">Transcription</keyword>
<dbReference type="PRINTS" id="PR00035">
    <property type="entry name" value="HTHGNTR"/>
</dbReference>
<dbReference type="GO" id="GO:0003700">
    <property type="term" value="F:DNA-binding transcription factor activity"/>
    <property type="evidence" value="ECO:0007669"/>
    <property type="project" value="InterPro"/>
</dbReference>
<dbReference type="SMART" id="SM00345">
    <property type="entry name" value="HTH_GNTR"/>
    <property type="match status" value="1"/>
</dbReference>
<protein>
    <submittedName>
        <fullName evidence="6">FadR family transcriptional regulator</fullName>
    </submittedName>
</protein>
<dbReference type="Gene3D" id="1.20.120.530">
    <property type="entry name" value="GntR ligand-binding domain-like"/>
    <property type="match status" value="1"/>
</dbReference>
<dbReference type="SUPFAM" id="SSF46785">
    <property type="entry name" value="Winged helix' DNA-binding domain"/>
    <property type="match status" value="1"/>
</dbReference>
<dbReference type="PROSITE" id="PS50949">
    <property type="entry name" value="HTH_GNTR"/>
    <property type="match status" value="1"/>
</dbReference>
<comment type="caution">
    <text evidence="6">The sequence shown here is derived from an EMBL/GenBank/DDBJ whole genome shotgun (WGS) entry which is preliminary data.</text>
</comment>
<dbReference type="SMART" id="SM00895">
    <property type="entry name" value="FCD"/>
    <property type="match status" value="1"/>
</dbReference>
<sequence length="267" mass="29077">MSEGDSPDGSRPAAASRRRPPLPASPRPLLGMLRPMAGPLNGVRDHVVSMIVTGELRPGAALPAERELAIRLGVSRPLVREALRSLEAVNIVESRRGAGTYVTELSPELLLAPLSHAFRLIHGSYLDLFQVRRFLEPAAAAEAAGSVEEEHLAEMDELLAALDELDEDTFPENDLAFHEWIVRQTGNPLLLSIIRGIRDLEFTVLEVTAASARNREQSQIEHRAIGKAIREGDPERAKAAMLLHLARVEDQLRSSGAGVPELAEEAP</sequence>